<dbReference type="AlphaFoldDB" id="A0AAU9ECM2"/>
<feature type="domain" description="Pyruvate/ketoisovalerate oxidoreductase catalytic" evidence="2">
    <location>
        <begin position="19"/>
        <end position="201"/>
    </location>
</feature>
<dbReference type="InterPro" id="IPR019752">
    <property type="entry name" value="Pyrv/ketoisovalerate_OxRed_cat"/>
</dbReference>
<dbReference type="SUPFAM" id="SSF53323">
    <property type="entry name" value="Pyruvate-ferredoxin oxidoreductase, PFOR, domain III"/>
    <property type="match status" value="1"/>
</dbReference>
<dbReference type="EMBL" id="AP028679">
    <property type="protein sequence ID" value="BEQ14610.1"/>
    <property type="molecule type" value="Genomic_DNA"/>
</dbReference>
<evidence type="ECO:0000259" key="2">
    <source>
        <dbReference type="Pfam" id="PF01558"/>
    </source>
</evidence>
<gene>
    <name evidence="3" type="primary">iorB</name>
    <name evidence="3" type="ORF">FAK_16760</name>
</gene>
<dbReference type="Proteomes" id="UP001366166">
    <property type="component" value="Chromosome"/>
</dbReference>
<dbReference type="RefSeq" id="WP_338606314.1">
    <property type="nucleotide sequence ID" value="NZ_AP028679.1"/>
</dbReference>
<evidence type="ECO:0000313" key="3">
    <source>
        <dbReference type="EMBL" id="BEQ14610.1"/>
    </source>
</evidence>
<proteinExistence type="predicted"/>
<dbReference type="Gene3D" id="3.40.920.10">
    <property type="entry name" value="Pyruvate-ferredoxin oxidoreductase, PFOR, domain III"/>
    <property type="match status" value="1"/>
</dbReference>
<accession>A0AAU9ECM2</accession>
<sequence length="206" mass="21837">MAEAKLRQDPYNLIITGVGGQGNVLASRMLGNVLTSQGLWVTIGETFGASQRGGSVMSHLRVSAQGSWSPQIPAGRAHMVLALEPLEALRVLVTYGNPETKAIVNNRPILPMAAIAGKSQYPEGQQLRDMLAQLTAQSWSIPATDRAMELGASIYANIIMIGALSATGDLPVSRQGFQDELERALGPAKVATNLEAFDLGLAMVRG</sequence>
<reference evidence="4" key="1">
    <citation type="journal article" date="2023" name="Arch. Microbiol.">
        <title>Desulfoferula mesophilus gen. nov. sp. nov., a mesophilic sulfate-reducing bacterium isolated from a brackish lake sediment.</title>
        <authorList>
            <person name="Watanabe T."/>
            <person name="Yabe T."/>
            <person name="Tsuji J.M."/>
            <person name="Fukui M."/>
        </authorList>
    </citation>
    <scope>NUCLEOTIDE SEQUENCE [LARGE SCALE GENOMIC DNA]</scope>
    <source>
        <strain evidence="4">12FAK</strain>
    </source>
</reference>
<dbReference type="InterPro" id="IPR002869">
    <property type="entry name" value="Pyrv_flavodox_OxRed_cen"/>
</dbReference>
<dbReference type="KEGG" id="dmp:FAK_16760"/>
<dbReference type="GO" id="GO:0016903">
    <property type="term" value="F:oxidoreductase activity, acting on the aldehyde or oxo group of donors"/>
    <property type="evidence" value="ECO:0007669"/>
    <property type="project" value="InterPro"/>
</dbReference>
<evidence type="ECO:0000313" key="4">
    <source>
        <dbReference type="Proteomes" id="UP001366166"/>
    </source>
</evidence>
<dbReference type="Pfam" id="PF01558">
    <property type="entry name" value="POR"/>
    <property type="match status" value="1"/>
</dbReference>
<dbReference type="PANTHER" id="PTHR43854">
    <property type="entry name" value="INDOLEPYRUVATE OXIDOREDUCTASE SUBUNIT IORB"/>
    <property type="match status" value="1"/>
</dbReference>
<evidence type="ECO:0000256" key="1">
    <source>
        <dbReference type="ARBA" id="ARBA00023002"/>
    </source>
</evidence>
<name>A0AAU9ECM2_9BACT</name>
<organism evidence="3 4">
    <name type="scientific">Desulfoferula mesophila</name>
    <dbReference type="NCBI Taxonomy" id="3058419"/>
    <lineage>
        <taxon>Bacteria</taxon>
        <taxon>Pseudomonadati</taxon>
        <taxon>Thermodesulfobacteriota</taxon>
        <taxon>Desulfarculia</taxon>
        <taxon>Desulfarculales</taxon>
        <taxon>Desulfarculaceae</taxon>
        <taxon>Desulfoferula</taxon>
    </lineage>
</organism>
<dbReference type="PANTHER" id="PTHR43854:SF1">
    <property type="entry name" value="INDOLEPYRUVATE OXIDOREDUCTASE SUBUNIT IORB"/>
    <property type="match status" value="1"/>
</dbReference>
<dbReference type="InterPro" id="IPR052198">
    <property type="entry name" value="IorB_Oxidoreductase"/>
</dbReference>
<keyword evidence="4" id="KW-1185">Reference proteome</keyword>
<protein>
    <submittedName>
        <fullName evidence="3">Indolepyruvate oxidoreductase</fullName>
    </submittedName>
</protein>
<keyword evidence="1" id="KW-0560">Oxidoreductase</keyword>